<dbReference type="PATRIC" id="fig|336831.14.peg.313"/>
<protein>
    <submittedName>
        <fullName evidence="1">Phage tail protein</fullName>
    </submittedName>
</protein>
<keyword evidence="2" id="KW-1185">Reference proteome</keyword>
<reference evidence="1 2" key="1">
    <citation type="submission" date="2015-03" db="EMBL/GenBank/DDBJ databases">
        <title>Draft genome sequences of two protease-producing strains of Arsukibacterium isolated from two cold and alkaline environments.</title>
        <authorList>
            <person name="Lylloff J.E."/>
            <person name="Skov L.B."/>
            <person name="Jepsen M."/>
            <person name="Hallin P.F."/>
            <person name="Sorensen S.J."/>
            <person name="Stougaard P."/>
            <person name="Glaring M.A."/>
        </authorList>
    </citation>
    <scope>NUCLEOTIDE SEQUENCE [LARGE SCALE GENOMIC DNA]</scope>
    <source>
        <strain evidence="1 2">GCM72</strain>
    </source>
</reference>
<name>A0A0M2V125_9GAMM</name>
<dbReference type="AlphaFoldDB" id="A0A0M2V125"/>
<proteinExistence type="predicted"/>
<dbReference type="RefSeq" id="WP_046558978.1">
    <property type="nucleotide sequence ID" value="NZ_LAHO01000020.1"/>
</dbReference>
<evidence type="ECO:0000313" key="2">
    <source>
        <dbReference type="Proteomes" id="UP000034228"/>
    </source>
</evidence>
<accession>A0A0M2V125</accession>
<dbReference type="Pfam" id="PF06841">
    <property type="entry name" value="Phage_T4_gp19"/>
    <property type="match status" value="1"/>
</dbReference>
<gene>
    <name evidence="1" type="ORF">WG68_17290</name>
</gene>
<dbReference type="InterPro" id="IPR010667">
    <property type="entry name" value="Phage_T4_Gp19"/>
</dbReference>
<sequence length="152" mass="16933">MTEQAEYPLPAFYFRVKFAATGDSTDTAFQEVSGIGVQMDTEEVIEGGENRFVHKLPKAVKHSNLVLKRGIADVNSPLIKWCLKVFEQGLDSAITPMTISVALLDSNGQPARSWGFVNAWPVSWQVEAFNASKNEVAIEKLEFSYQYLSREG</sequence>
<dbReference type="STRING" id="336831.WG68_17290"/>
<dbReference type="PANTHER" id="PTHR38009:SF1">
    <property type="entry name" value="CONSERVED HYPOTHETICAL PHAGE TAIL PROTEIN"/>
    <property type="match status" value="1"/>
</dbReference>
<dbReference type="PANTHER" id="PTHR38009">
    <property type="entry name" value="CONSERVED HYPOTHETICAL PHAGE TAIL PROTEIN"/>
    <property type="match status" value="1"/>
</dbReference>
<organism evidence="1 2">
    <name type="scientific">Arsukibacterium ikkense</name>
    <dbReference type="NCBI Taxonomy" id="336831"/>
    <lineage>
        <taxon>Bacteria</taxon>
        <taxon>Pseudomonadati</taxon>
        <taxon>Pseudomonadota</taxon>
        <taxon>Gammaproteobacteria</taxon>
        <taxon>Chromatiales</taxon>
        <taxon>Chromatiaceae</taxon>
        <taxon>Arsukibacterium</taxon>
    </lineage>
</organism>
<dbReference type="OrthoDB" id="9799891at2"/>
<dbReference type="EMBL" id="LAHO01000020">
    <property type="protein sequence ID" value="KKO44074.1"/>
    <property type="molecule type" value="Genomic_DNA"/>
</dbReference>
<evidence type="ECO:0000313" key="1">
    <source>
        <dbReference type="EMBL" id="KKO44074.1"/>
    </source>
</evidence>
<dbReference type="NCBIfam" id="TIGR02241">
    <property type="entry name" value="conserved hypothetical phage tail region protein"/>
    <property type="match status" value="1"/>
</dbReference>
<dbReference type="Proteomes" id="UP000034228">
    <property type="component" value="Unassembled WGS sequence"/>
</dbReference>
<dbReference type="InterPro" id="IPR011747">
    <property type="entry name" value="CHP02241"/>
</dbReference>
<comment type="caution">
    <text evidence="1">The sequence shown here is derived from an EMBL/GenBank/DDBJ whole genome shotgun (WGS) entry which is preliminary data.</text>
</comment>
<dbReference type="GO" id="GO:0005198">
    <property type="term" value="F:structural molecule activity"/>
    <property type="evidence" value="ECO:0007669"/>
    <property type="project" value="InterPro"/>
</dbReference>